<evidence type="ECO:0000313" key="2">
    <source>
        <dbReference type="EMBL" id="MUN54728.1"/>
    </source>
</evidence>
<keyword evidence="1" id="KW-1133">Transmembrane helix</keyword>
<feature type="transmembrane region" description="Helical" evidence="1">
    <location>
        <begin position="21"/>
        <end position="42"/>
    </location>
</feature>
<sequence length="82" mass="8334">MSSEQQLELTPVAVEGHGNTVSAWTLVLLVMLGSIVGCVAFCLGNIPWLIVGLAIIAGGCVAGGILKALGFGKLGSRTKTHS</sequence>
<keyword evidence="1" id="KW-0472">Membrane</keyword>
<dbReference type="OrthoDB" id="3872677at2"/>
<feature type="transmembrane region" description="Helical" evidence="1">
    <location>
        <begin position="48"/>
        <end position="69"/>
    </location>
</feature>
<gene>
    <name evidence="2" type="ORF">GMA10_05810</name>
</gene>
<dbReference type="AlphaFoldDB" id="A0A7K1LHU5"/>
<dbReference type="RefSeq" id="WP_129315485.1">
    <property type="nucleotide sequence ID" value="NZ_CP197643.1"/>
</dbReference>
<dbReference type="EMBL" id="WOGT01000002">
    <property type="protein sequence ID" value="MUN54728.1"/>
    <property type="molecule type" value="Genomic_DNA"/>
</dbReference>
<dbReference type="Proteomes" id="UP000462152">
    <property type="component" value="Unassembled WGS sequence"/>
</dbReference>
<protein>
    <submittedName>
        <fullName evidence="2">Uncharacterized protein</fullName>
    </submittedName>
</protein>
<dbReference type="InterPro" id="IPR046550">
    <property type="entry name" value="DUF6704"/>
</dbReference>
<keyword evidence="1" id="KW-0812">Transmembrane</keyword>
<evidence type="ECO:0000256" key="1">
    <source>
        <dbReference type="SAM" id="Phobius"/>
    </source>
</evidence>
<accession>A0A7K1LHU5</accession>
<comment type="caution">
    <text evidence="2">The sequence shown here is derived from an EMBL/GenBank/DDBJ whole genome shotgun (WGS) entry which is preliminary data.</text>
</comment>
<reference evidence="2 3" key="1">
    <citation type="submission" date="2019-12" db="EMBL/GenBank/DDBJ databases">
        <authorList>
            <person name="Li J."/>
            <person name="Shi Y."/>
            <person name="Xu G."/>
            <person name="Xiao D."/>
            <person name="Ran X."/>
        </authorList>
    </citation>
    <scope>NUCLEOTIDE SEQUENCE [LARGE SCALE GENOMIC DNA]</scope>
    <source>
        <strain evidence="2 3">JCM 15915</strain>
    </source>
</reference>
<evidence type="ECO:0000313" key="3">
    <source>
        <dbReference type="Proteomes" id="UP000462152"/>
    </source>
</evidence>
<name>A0A7K1LHU5_9MICC</name>
<organism evidence="2 3">
    <name type="scientific">Rothia koreensis</name>
    <dbReference type="NCBI Taxonomy" id="592378"/>
    <lineage>
        <taxon>Bacteria</taxon>
        <taxon>Bacillati</taxon>
        <taxon>Actinomycetota</taxon>
        <taxon>Actinomycetes</taxon>
        <taxon>Micrococcales</taxon>
        <taxon>Micrococcaceae</taxon>
        <taxon>Rothia</taxon>
    </lineage>
</organism>
<keyword evidence="3" id="KW-1185">Reference proteome</keyword>
<dbReference type="NCBIfam" id="NF041681">
    <property type="entry name" value="HGxxPAAW"/>
    <property type="match status" value="1"/>
</dbReference>
<proteinExistence type="predicted"/>
<dbReference type="Pfam" id="PF20447">
    <property type="entry name" value="DUF6704"/>
    <property type="match status" value="1"/>
</dbReference>